<dbReference type="AlphaFoldDB" id="A0A7X0BTC9"/>
<dbReference type="InterPro" id="IPR058163">
    <property type="entry name" value="LysR-type_TF_proteobact-type"/>
</dbReference>
<dbReference type="Gene3D" id="3.40.190.290">
    <property type="match status" value="1"/>
</dbReference>
<evidence type="ECO:0000259" key="5">
    <source>
        <dbReference type="PROSITE" id="PS50931"/>
    </source>
</evidence>
<name>A0A7X0BTC9_9PSED</name>
<comment type="caution">
    <text evidence="6">The sequence shown here is derived from an EMBL/GenBank/DDBJ whole genome shotgun (WGS) entry which is preliminary data.</text>
</comment>
<dbReference type="InterPro" id="IPR000847">
    <property type="entry name" value="LysR_HTH_N"/>
</dbReference>
<dbReference type="GO" id="GO:0006351">
    <property type="term" value="P:DNA-templated transcription"/>
    <property type="evidence" value="ECO:0007669"/>
    <property type="project" value="TreeGrafter"/>
</dbReference>
<dbReference type="Pfam" id="PF03466">
    <property type="entry name" value="LysR_substrate"/>
    <property type="match status" value="1"/>
</dbReference>
<evidence type="ECO:0000256" key="2">
    <source>
        <dbReference type="ARBA" id="ARBA00023015"/>
    </source>
</evidence>
<dbReference type="Gene3D" id="1.10.10.10">
    <property type="entry name" value="Winged helix-like DNA-binding domain superfamily/Winged helix DNA-binding domain"/>
    <property type="match status" value="1"/>
</dbReference>
<proteinExistence type="inferred from homology"/>
<evidence type="ECO:0000256" key="3">
    <source>
        <dbReference type="ARBA" id="ARBA00023125"/>
    </source>
</evidence>
<protein>
    <submittedName>
        <fullName evidence="6">DNA-binding transcriptional LysR family regulator</fullName>
    </submittedName>
</protein>
<dbReference type="EMBL" id="JACHLL010000002">
    <property type="protein sequence ID" value="MBB6341141.1"/>
    <property type="molecule type" value="Genomic_DNA"/>
</dbReference>
<organism evidence="6 7">
    <name type="scientific">Pseudomonas fluvialis</name>
    <dbReference type="NCBI Taxonomy" id="1793966"/>
    <lineage>
        <taxon>Bacteria</taxon>
        <taxon>Pseudomonadati</taxon>
        <taxon>Pseudomonadota</taxon>
        <taxon>Gammaproteobacteria</taxon>
        <taxon>Pseudomonadales</taxon>
        <taxon>Pseudomonadaceae</taxon>
        <taxon>Pseudomonas</taxon>
    </lineage>
</organism>
<dbReference type="CDD" id="cd08422">
    <property type="entry name" value="PBP2_CrgA_like"/>
    <property type="match status" value="1"/>
</dbReference>
<feature type="domain" description="HTH lysR-type" evidence="5">
    <location>
        <begin position="1"/>
        <end position="59"/>
    </location>
</feature>
<dbReference type="FunFam" id="1.10.10.10:FF:000001">
    <property type="entry name" value="LysR family transcriptional regulator"/>
    <property type="match status" value="1"/>
</dbReference>
<evidence type="ECO:0000313" key="7">
    <source>
        <dbReference type="Proteomes" id="UP000557193"/>
    </source>
</evidence>
<dbReference type="Pfam" id="PF00126">
    <property type="entry name" value="HTH_1"/>
    <property type="match status" value="1"/>
</dbReference>
<dbReference type="SUPFAM" id="SSF53850">
    <property type="entry name" value="Periplasmic binding protein-like II"/>
    <property type="match status" value="1"/>
</dbReference>
<dbReference type="Proteomes" id="UP000557193">
    <property type="component" value="Unassembled WGS sequence"/>
</dbReference>
<comment type="similarity">
    <text evidence="1">Belongs to the LysR transcriptional regulatory family.</text>
</comment>
<dbReference type="GO" id="GO:0043565">
    <property type="term" value="F:sequence-specific DNA binding"/>
    <property type="evidence" value="ECO:0007669"/>
    <property type="project" value="TreeGrafter"/>
</dbReference>
<dbReference type="PANTHER" id="PTHR30537">
    <property type="entry name" value="HTH-TYPE TRANSCRIPTIONAL REGULATOR"/>
    <property type="match status" value="1"/>
</dbReference>
<evidence type="ECO:0000256" key="4">
    <source>
        <dbReference type="ARBA" id="ARBA00023163"/>
    </source>
</evidence>
<sequence length="304" mass="33775">MDKYSALTTLVCVVEQNSFSRAAEQLGKTPSAVAKTIAGLEAELGARLFERSTRRIQLTEAGRLYAQAAREALACLGQASEAIGQLQRELHGELRIAAPLGFGAAFLGEVCARFALDHPQLRLQVDLSDDDQVILGSGHDLILHEGACDLPGLIARPIGRNEIVLAASPAYLARQPLEVRLDNLLEHDWLLYWHPALNRHIWQLRRGEEVRRLELPVGRLLSGNYDLLLSSALAGLGILHAPLWSVAPYLADGRLVRLLPDWMVDPDAFGAHILAVYPSHRRHAHKVQVFIHYLEQYLREQQLA</sequence>
<keyword evidence="7" id="KW-1185">Reference proteome</keyword>
<gene>
    <name evidence="6" type="ORF">HNP49_001298</name>
</gene>
<dbReference type="SUPFAM" id="SSF46785">
    <property type="entry name" value="Winged helix' DNA-binding domain"/>
    <property type="match status" value="1"/>
</dbReference>
<dbReference type="RefSeq" id="WP_184681683.1">
    <property type="nucleotide sequence ID" value="NZ_JACHLL010000002.1"/>
</dbReference>
<dbReference type="PROSITE" id="PS50931">
    <property type="entry name" value="HTH_LYSR"/>
    <property type="match status" value="1"/>
</dbReference>
<keyword evidence="3 6" id="KW-0238">DNA-binding</keyword>
<reference evidence="6 7" key="1">
    <citation type="submission" date="2020-08" db="EMBL/GenBank/DDBJ databases">
        <title>Functional genomics of gut bacteria from endangered species of beetles.</title>
        <authorList>
            <person name="Carlos-Shanley C."/>
        </authorList>
    </citation>
    <scope>NUCLEOTIDE SEQUENCE [LARGE SCALE GENOMIC DNA]</scope>
    <source>
        <strain evidence="6 7">S00202</strain>
    </source>
</reference>
<dbReference type="GO" id="GO:0003700">
    <property type="term" value="F:DNA-binding transcription factor activity"/>
    <property type="evidence" value="ECO:0007669"/>
    <property type="project" value="InterPro"/>
</dbReference>
<dbReference type="PANTHER" id="PTHR30537:SF5">
    <property type="entry name" value="HTH-TYPE TRANSCRIPTIONAL ACTIVATOR TTDR-RELATED"/>
    <property type="match status" value="1"/>
</dbReference>
<evidence type="ECO:0000313" key="6">
    <source>
        <dbReference type="EMBL" id="MBB6341141.1"/>
    </source>
</evidence>
<accession>A0A7X0BTC9</accession>
<keyword evidence="2" id="KW-0805">Transcription regulation</keyword>
<dbReference type="InterPro" id="IPR036388">
    <property type="entry name" value="WH-like_DNA-bd_sf"/>
</dbReference>
<evidence type="ECO:0000256" key="1">
    <source>
        <dbReference type="ARBA" id="ARBA00009437"/>
    </source>
</evidence>
<dbReference type="InterPro" id="IPR036390">
    <property type="entry name" value="WH_DNA-bd_sf"/>
</dbReference>
<keyword evidence="4" id="KW-0804">Transcription</keyword>
<dbReference type="InterPro" id="IPR005119">
    <property type="entry name" value="LysR_subst-bd"/>
</dbReference>